<dbReference type="AlphaFoldDB" id="A0AA37RVP1"/>
<feature type="domain" description="Endonuclease/exonuclease/phosphatase" evidence="2">
    <location>
        <begin position="36"/>
        <end position="397"/>
    </location>
</feature>
<sequence length="409" mass="45471">MSIVKSHSLLRGFICVAALLTSSLTMAESTTVRFATFNASFDRQQSGQLASEMRVADNPQIQRVAEIIQRVRPDVMLITEFDNDGHAQNPQAMRDFIGNYLAKSQNGAEPIDYPHFYLVPTNTGKLAKVDRNGDGQLSRPQDTYGFGMFHGQFAFAVVSKYPLDLAKARSFQSFLWKDMPNASLPDATPGSGKKDYFSQAVLEDFRLSSKNHLDLPVKLPGKTVHLLAMHPTPPVFDGPEDRNGRRNHDEIRLFADYIAADSQTGAYLVDDRGNRGGLGKGKSFVLMGDFNADPFDGDSFQASVNQLLEHPQVHQKVARGNLIPVSEGAKQMQPKGQFFGEPSHWTHVYPLRLDYVLPSADLNVVDSGVFWPKPGDKYRYLVEDEHGNQAKAVSSDHRLVWVDVTISSD</sequence>
<accession>A0AA37RVP1</accession>
<name>A0AA37RVP1_9GAMM</name>
<dbReference type="InterPro" id="IPR005135">
    <property type="entry name" value="Endo/exonuclease/phosphatase"/>
</dbReference>
<dbReference type="Gene3D" id="3.60.10.10">
    <property type="entry name" value="Endonuclease/exonuclease/phosphatase"/>
    <property type="match status" value="1"/>
</dbReference>
<feature type="signal peptide" evidence="1">
    <location>
        <begin position="1"/>
        <end position="27"/>
    </location>
</feature>
<dbReference type="RefSeq" id="WP_095503888.1">
    <property type="nucleotide sequence ID" value="NZ_BSNC01000005.1"/>
</dbReference>
<gene>
    <name evidence="3" type="ORF">GCM10007895_18660</name>
</gene>
<keyword evidence="1" id="KW-0732">Signal</keyword>
<organism evidence="3 4">
    <name type="scientific">Paraferrimonas sedimenticola</name>
    <dbReference type="NCBI Taxonomy" id="375674"/>
    <lineage>
        <taxon>Bacteria</taxon>
        <taxon>Pseudomonadati</taxon>
        <taxon>Pseudomonadota</taxon>
        <taxon>Gammaproteobacteria</taxon>
        <taxon>Alteromonadales</taxon>
        <taxon>Ferrimonadaceae</taxon>
        <taxon>Paraferrimonas</taxon>
    </lineage>
</organism>
<comment type="caution">
    <text evidence="3">The sequence shown here is derived from an EMBL/GenBank/DDBJ whole genome shotgun (WGS) entry which is preliminary data.</text>
</comment>
<dbReference type="InterPro" id="IPR036691">
    <property type="entry name" value="Endo/exonu/phosph_ase_sf"/>
</dbReference>
<feature type="chain" id="PRO_5041206556" evidence="1">
    <location>
        <begin position="28"/>
        <end position="409"/>
    </location>
</feature>
<dbReference type="EMBL" id="BSNC01000005">
    <property type="protein sequence ID" value="GLP96560.1"/>
    <property type="molecule type" value="Genomic_DNA"/>
</dbReference>
<dbReference type="Pfam" id="PF03372">
    <property type="entry name" value="Exo_endo_phos"/>
    <property type="match status" value="1"/>
</dbReference>
<reference evidence="3" key="2">
    <citation type="submission" date="2023-01" db="EMBL/GenBank/DDBJ databases">
        <title>Draft genome sequence of Paraferrimonas sedimenticola strain NBRC 101628.</title>
        <authorList>
            <person name="Sun Q."/>
            <person name="Mori K."/>
        </authorList>
    </citation>
    <scope>NUCLEOTIDE SEQUENCE</scope>
    <source>
        <strain evidence="3">NBRC 101628</strain>
    </source>
</reference>
<evidence type="ECO:0000259" key="2">
    <source>
        <dbReference type="Pfam" id="PF03372"/>
    </source>
</evidence>
<dbReference type="GO" id="GO:0003824">
    <property type="term" value="F:catalytic activity"/>
    <property type="evidence" value="ECO:0007669"/>
    <property type="project" value="InterPro"/>
</dbReference>
<evidence type="ECO:0000313" key="4">
    <source>
        <dbReference type="Proteomes" id="UP001161422"/>
    </source>
</evidence>
<evidence type="ECO:0000313" key="3">
    <source>
        <dbReference type="EMBL" id="GLP96560.1"/>
    </source>
</evidence>
<evidence type="ECO:0000256" key="1">
    <source>
        <dbReference type="SAM" id="SignalP"/>
    </source>
</evidence>
<dbReference type="SUPFAM" id="SSF56219">
    <property type="entry name" value="DNase I-like"/>
    <property type="match status" value="1"/>
</dbReference>
<keyword evidence="4" id="KW-1185">Reference proteome</keyword>
<reference evidence="3" key="1">
    <citation type="journal article" date="2014" name="Int. J. Syst. Evol. Microbiol.">
        <title>Complete genome sequence of Corynebacterium casei LMG S-19264T (=DSM 44701T), isolated from a smear-ripened cheese.</title>
        <authorList>
            <consortium name="US DOE Joint Genome Institute (JGI-PGF)"/>
            <person name="Walter F."/>
            <person name="Albersmeier A."/>
            <person name="Kalinowski J."/>
            <person name="Ruckert C."/>
        </authorList>
    </citation>
    <scope>NUCLEOTIDE SEQUENCE</scope>
    <source>
        <strain evidence="3">NBRC 101628</strain>
    </source>
</reference>
<proteinExistence type="predicted"/>
<dbReference type="Proteomes" id="UP001161422">
    <property type="component" value="Unassembled WGS sequence"/>
</dbReference>
<protein>
    <submittedName>
        <fullName evidence="3">Succinyl-CoA synthetase subunit alpha</fullName>
    </submittedName>
</protein>